<dbReference type="Proteomes" id="UP000193933">
    <property type="component" value="Unassembled WGS sequence"/>
</dbReference>
<comment type="caution">
    <text evidence="1">The sequence shown here is derived from an EMBL/GenBank/DDBJ whole genome shotgun (WGS) entry which is preliminary data.</text>
</comment>
<gene>
    <name evidence="1" type="ORF">HA41_16725</name>
</gene>
<accession>A0A1X1BSH7</accession>
<dbReference type="EMBL" id="MLFN01000061">
    <property type="protein sequence ID" value="ORM51116.1"/>
    <property type="molecule type" value="Genomic_DNA"/>
</dbReference>
<evidence type="ECO:0000313" key="1">
    <source>
        <dbReference type="EMBL" id="ORM51116.1"/>
    </source>
</evidence>
<sequence>MINLQEMNEKIHQVLQADEASGFTQQTAERVLAVVKSYWQEGDETIRNDITQKLSRLEKSGVPFPENYLDTL</sequence>
<reference evidence="1 2" key="1">
    <citation type="journal article" date="2017" name="Antonie Van Leeuwenhoek">
        <title>Phylogenomic resolution of the bacterial genus Pantoea and its relationship with Erwinia and Tatumella.</title>
        <authorList>
            <person name="Palmer M."/>
            <person name="Steenkamp E.T."/>
            <person name="Coetzee M.P."/>
            <person name="Chan W.Y."/>
            <person name="van Zyl E."/>
            <person name="De Maayer P."/>
            <person name="Coutinho T.A."/>
            <person name="Blom J."/>
            <person name="Smits T.H."/>
            <person name="Duffy B."/>
            <person name="Venter S.N."/>
        </authorList>
    </citation>
    <scope>NUCLEOTIDE SEQUENCE [LARGE SCALE GENOMIC DNA]</scope>
    <source>
        <strain evidence="1 2">LMG 24534</strain>
    </source>
</reference>
<dbReference type="RefSeq" id="WP_094121762.1">
    <property type="nucleotide sequence ID" value="NZ_MLFN01000061.1"/>
</dbReference>
<proteinExistence type="predicted"/>
<keyword evidence="2" id="KW-1185">Reference proteome</keyword>
<dbReference type="OrthoDB" id="6540113at2"/>
<protein>
    <submittedName>
        <fullName evidence="1">Uncharacterized protein</fullName>
    </submittedName>
</protein>
<evidence type="ECO:0000313" key="2">
    <source>
        <dbReference type="Proteomes" id="UP000193933"/>
    </source>
</evidence>
<name>A0A1X1BSH7_9GAMM</name>
<organism evidence="1 2">
    <name type="scientific">Pantoea conspicua</name>
    <dbReference type="NCBI Taxonomy" id="472705"/>
    <lineage>
        <taxon>Bacteria</taxon>
        <taxon>Pseudomonadati</taxon>
        <taxon>Pseudomonadota</taxon>
        <taxon>Gammaproteobacteria</taxon>
        <taxon>Enterobacterales</taxon>
        <taxon>Erwiniaceae</taxon>
        <taxon>Pantoea</taxon>
    </lineage>
</organism>
<dbReference type="AlphaFoldDB" id="A0A1X1BSH7"/>